<dbReference type="AlphaFoldDB" id="A0A3A6QDL2"/>
<dbReference type="Proteomes" id="UP000273252">
    <property type="component" value="Unassembled WGS sequence"/>
</dbReference>
<evidence type="ECO:0000313" key="2">
    <source>
        <dbReference type="Proteomes" id="UP000273252"/>
    </source>
</evidence>
<name>A0A3A6QDL2_9VIBR</name>
<dbReference type="InterPro" id="IPR053733">
    <property type="entry name" value="Heme_Transport_Util_sf"/>
</dbReference>
<dbReference type="EMBL" id="QVMU01000013">
    <property type="protein sequence ID" value="RJX69998.1"/>
    <property type="molecule type" value="Genomic_DNA"/>
</dbReference>
<gene>
    <name evidence="1" type="primary">hutX</name>
    <name evidence="1" type="ORF">DZ860_13985</name>
</gene>
<reference evidence="1 2" key="1">
    <citation type="submission" date="2018-08" db="EMBL/GenBank/DDBJ databases">
        <title>Vibrio isolated from the Eastern China Marginal Seas.</title>
        <authorList>
            <person name="Li Y."/>
        </authorList>
    </citation>
    <scope>NUCLEOTIDE SEQUENCE [LARGE SCALE GENOMIC DNA]</scope>
    <source>
        <strain evidence="1 2">BEI233</strain>
    </source>
</reference>
<proteinExistence type="predicted"/>
<dbReference type="PIRSF" id="PIRSF030840">
    <property type="entry name" value="DUF1008"/>
    <property type="match status" value="1"/>
</dbReference>
<dbReference type="SUPFAM" id="SSF144064">
    <property type="entry name" value="Heme iron utilization protein-like"/>
    <property type="match status" value="1"/>
</dbReference>
<dbReference type="NCBIfam" id="TIGR04108">
    <property type="entry name" value="HutX"/>
    <property type="match status" value="1"/>
</dbReference>
<dbReference type="Gene3D" id="3.40.1570.10">
    <property type="entry name" value="HemS/ChuS/ChuX like domains"/>
    <property type="match status" value="1"/>
</dbReference>
<keyword evidence="2" id="KW-1185">Reference proteome</keyword>
<accession>A0A3A6QDL2</accession>
<dbReference type="RefSeq" id="WP_120032308.1">
    <property type="nucleotide sequence ID" value="NZ_QVMU01000013.1"/>
</dbReference>
<dbReference type="Pfam" id="PF06228">
    <property type="entry name" value="ChuX_HutX"/>
    <property type="match status" value="1"/>
</dbReference>
<dbReference type="CDD" id="cd16829">
    <property type="entry name" value="ChuX_HutX-like"/>
    <property type="match status" value="1"/>
</dbReference>
<dbReference type="InterPro" id="IPR010413">
    <property type="entry name" value="HutX-like"/>
</dbReference>
<sequence length="173" mass="19544">MYSTCSETEVKQKVNSALAMDSATPVSEMSQQLELSEGAITFALPEHMLTRVNGKHAQSILEQLPTWGNVTTIVHSFGSIFESKARFPKGKVAHGYYNLMGRDGELHGHLRLDLVEHIAFVSKPFRRMDSHYIGFFTGEGNCIFKVYVGRDKKRQLLAEQVEAFIKMKEEFSV</sequence>
<dbReference type="OrthoDB" id="8781266at2"/>
<evidence type="ECO:0000313" key="1">
    <source>
        <dbReference type="EMBL" id="RJX69998.1"/>
    </source>
</evidence>
<organism evidence="1 2">
    <name type="scientific">Vibrio sinensis</name>
    <dbReference type="NCBI Taxonomy" id="2302434"/>
    <lineage>
        <taxon>Bacteria</taxon>
        <taxon>Pseudomonadati</taxon>
        <taxon>Pseudomonadota</taxon>
        <taxon>Gammaproteobacteria</taxon>
        <taxon>Vibrionales</taxon>
        <taxon>Vibrionaceae</taxon>
        <taxon>Vibrio</taxon>
    </lineage>
</organism>
<comment type="caution">
    <text evidence="1">The sequence shown here is derived from an EMBL/GenBank/DDBJ whole genome shotgun (WGS) entry which is preliminary data.</text>
</comment>
<protein>
    <submittedName>
        <fullName evidence="1">Heme utilization cystosolic carrier protein HutX</fullName>
    </submittedName>
</protein>